<gene>
    <name evidence="1" type="ORF">LOC62_04G005457</name>
</gene>
<dbReference type="RefSeq" id="XP_062627977.1">
    <property type="nucleotide sequence ID" value="XM_062771993.1"/>
</dbReference>
<sequence>MGAKIVKALSPDHVYKGTYTFRFKRRKTLSSLVKPEPPYETLVDALTELGRTSKLLKVKHKGDTLEATLKVVAAWYQDDYRAALLRRSASGRGPTTLPVEIVNLIMDFIGAALSREAVARAKKLAFDDAHLSTRARALQGMEEEEFAVALEEWLVDEGFVYTPPPPLRSVEPEDGGEGVDG</sequence>
<protein>
    <submittedName>
        <fullName evidence="1">Uncharacterized protein</fullName>
    </submittedName>
</protein>
<dbReference type="AlphaFoldDB" id="A0AAF1BL98"/>
<dbReference type="EMBL" id="CP086717">
    <property type="protein sequence ID" value="WOO81945.1"/>
    <property type="molecule type" value="Genomic_DNA"/>
</dbReference>
<name>A0AAF1BL98_9TREE</name>
<dbReference type="GeneID" id="87808686"/>
<evidence type="ECO:0000313" key="1">
    <source>
        <dbReference type="EMBL" id="WOO81945.1"/>
    </source>
</evidence>
<dbReference type="Proteomes" id="UP000827549">
    <property type="component" value="Chromosome 4"/>
</dbReference>
<reference evidence="1" key="1">
    <citation type="submission" date="2023-10" db="EMBL/GenBank/DDBJ databases">
        <authorList>
            <person name="Noh H."/>
        </authorList>
    </citation>
    <scope>NUCLEOTIDE SEQUENCE</scope>
    <source>
        <strain evidence="1">DUCC4014</strain>
    </source>
</reference>
<evidence type="ECO:0000313" key="2">
    <source>
        <dbReference type="Proteomes" id="UP000827549"/>
    </source>
</evidence>
<proteinExistence type="predicted"/>
<keyword evidence="2" id="KW-1185">Reference proteome</keyword>
<accession>A0AAF1BL98</accession>
<organism evidence="1 2">
    <name type="scientific">Vanrija pseudolonga</name>
    <dbReference type="NCBI Taxonomy" id="143232"/>
    <lineage>
        <taxon>Eukaryota</taxon>
        <taxon>Fungi</taxon>
        <taxon>Dikarya</taxon>
        <taxon>Basidiomycota</taxon>
        <taxon>Agaricomycotina</taxon>
        <taxon>Tremellomycetes</taxon>
        <taxon>Trichosporonales</taxon>
        <taxon>Trichosporonaceae</taxon>
        <taxon>Vanrija</taxon>
    </lineage>
</organism>